<dbReference type="EMBL" id="CM029042">
    <property type="protein sequence ID" value="KAG2622194.1"/>
    <property type="molecule type" value="Genomic_DNA"/>
</dbReference>
<evidence type="ECO:0000313" key="4">
    <source>
        <dbReference type="EMBL" id="KAG2622194.1"/>
    </source>
</evidence>
<gene>
    <name evidence="4" type="ORF">PVAP13_3NG277200</name>
</gene>
<dbReference type="Proteomes" id="UP000823388">
    <property type="component" value="Chromosome 3N"/>
</dbReference>
<dbReference type="PANTHER" id="PTHR45730">
    <property type="entry name" value="ZINC FINGER PROTEIN JAGGED"/>
    <property type="match status" value="1"/>
</dbReference>
<comment type="caution">
    <text evidence="4">The sequence shown here is derived from an EMBL/GenBank/DDBJ whole genome shotgun (WGS) entry which is preliminary data.</text>
</comment>
<evidence type="ECO:0000256" key="1">
    <source>
        <dbReference type="PROSITE-ProRule" id="PRU00042"/>
    </source>
</evidence>
<organism evidence="4 5">
    <name type="scientific">Panicum virgatum</name>
    <name type="common">Blackwell switchgrass</name>
    <dbReference type="NCBI Taxonomy" id="38727"/>
    <lineage>
        <taxon>Eukaryota</taxon>
        <taxon>Viridiplantae</taxon>
        <taxon>Streptophyta</taxon>
        <taxon>Embryophyta</taxon>
        <taxon>Tracheophyta</taxon>
        <taxon>Spermatophyta</taxon>
        <taxon>Magnoliopsida</taxon>
        <taxon>Liliopsida</taxon>
        <taxon>Poales</taxon>
        <taxon>Poaceae</taxon>
        <taxon>PACMAD clade</taxon>
        <taxon>Panicoideae</taxon>
        <taxon>Panicodae</taxon>
        <taxon>Paniceae</taxon>
        <taxon>Panicinae</taxon>
        <taxon>Panicum</taxon>
        <taxon>Panicum sect. Hiantes</taxon>
    </lineage>
</organism>
<keyword evidence="1" id="KW-0863">Zinc-finger</keyword>
<evidence type="ECO:0000259" key="3">
    <source>
        <dbReference type="PROSITE" id="PS50157"/>
    </source>
</evidence>
<keyword evidence="5" id="KW-1185">Reference proteome</keyword>
<keyword evidence="1" id="KW-0862">Zinc</keyword>
<dbReference type="InterPro" id="IPR013087">
    <property type="entry name" value="Znf_C2H2_type"/>
</dbReference>
<proteinExistence type="predicted"/>
<dbReference type="InterPro" id="IPR045320">
    <property type="entry name" value="JAGGED/SL1-like"/>
</dbReference>
<sequence length="266" mass="28204">MQLQNLDMVGLPFLPQSLAIHPYYIPPSCSDPSHKSHQSQHSQSHYSPIHCHPKSKAQLSSAQLSSISSPWSPMEAPPSSLATANGTYDDDYVLNLSLTLGPTSPPPSSPDHAAAVPASDGGGGRGGVRLFPCLFCNKKFLKSQALGGHQNAHKKERSVGWNAHLYLPAETSTAAAVPSMVAPPINQAAPMAAVPIQVSHSCRSSQRAHLIDDTAAMLGGSRYAADGDDGGNGGLSRWWYAEGGQSCALSGDERQKQRHVDLNLKL</sequence>
<reference evidence="4" key="1">
    <citation type="submission" date="2020-05" db="EMBL/GenBank/DDBJ databases">
        <title>WGS assembly of Panicum virgatum.</title>
        <authorList>
            <person name="Lovell J.T."/>
            <person name="Jenkins J."/>
            <person name="Shu S."/>
            <person name="Juenger T.E."/>
            <person name="Schmutz J."/>
        </authorList>
    </citation>
    <scope>NUCLEOTIDE SEQUENCE</scope>
    <source>
        <strain evidence="4">AP13</strain>
    </source>
</reference>
<protein>
    <recommendedName>
        <fullName evidence="3">C2H2-type domain-containing protein</fullName>
    </recommendedName>
</protein>
<dbReference type="PANTHER" id="PTHR45730:SF50">
    <property type="entry name" value="OS12G0617000 PROTEIN"/>
    <property type="match status" value="1"/>
</dbReference>
<dbReference type="InterPro" id="IPR036236">
    <property type="entry name" value="Znf_C2H2_sf"/>
</dbReference>
<evidence type="ECO:0000313" key="5">
    <source>
        <dbReference type="Proteomes" id="UP000823388"/>
    </source>
</evidence>
<dbReference type="SUPFAM" id="SSF57667">
    <property type="entry name" value="beta-beta-alpha zinc fingers"/>
    <property type="match status" value="1"/>
</dbReference>
<dbReference type="OrthoDB" id="1915958at2759"/>
<feature type="compositionally biased region" description="Low complexity" evidence="2">
    <location>
        <begin position="56"/>
        <end position="73"/>
    </location>
</feature>
<keyword evidence="1" id="KW-0479">Metal-binding</keyword>
<dbReference type="PROSITE" id="PS50157">
    <property type="entry name" value="ZINC_FINGER_C2H2_2"/>
    <property type="match status" value="1"/>
</dbReference>
<feature type="region of interest" description="Disordered" evidence="2">
    <location>
        <begin position="30"/>
        <end position="83"/>
    </location>
</feature>
<dbReference type="AlphaFoldDB" id="A0A8T0UMT4"/>
<evidence type="ECO:0000256" key="2">
    <source>
        <dbReference type="SAM" id="MobiDB-lite"/>
    </source>
</evidence>
<feature type="region of interest" description="Disordered" evidence="2">
    <location>
        <begin position="99"/>
        <end position="121"/>
    </location>
</feature>
<feature type="compositionally biased region" description="Low complexity" evidence="2">
    <location>
        <begin position="110"/>
        <end position="119"/>
    </location>
</feature>
<feature type="domain" description="C2H2-type" evidence="3">
    <location>
        <begin position="131"/>
        <end position="158"/>
    </location>
</feature>
<name>A0A8T0UMT4_PANVG</name>
<accession>A0A8T0UMT4</accession>
<dbReference type="GO" id="GO:0003700">
    <property type="term" value="F:DNA-binding transcription factor activity"/>
    <property type="evidence" value="ECO:0007669"/>
    <property type="project" value="InterPro"/>
</dbReference>
<dbReference type="PROSITE" id="PS00028">
    <property type="entry name" value="ZINC_FINGER_C2H2_1"/>
    <property type="match status" value="1"/>
</dbReference>
<dbReference type="GO" id="GO:0008270">
    <property type="term" value="F:zinc ion binding"/>
    <property type="evidence" value="ECO:0007669"/>
    <property type="project" value="UniProtKB-KW"/>
</dbReference>